<name>A0AAV5UI67_9BILA</name>
<dbReference type="GO" id="GO:0005777">
    <property type="term" value="C:peroxisome"/>
    <property type="evidence" value="ECO:0007669"/>
    <property type="project" value="TreeGrafter"/>
</dbReference>
<dbReference type="PANTHER" id="PTHR11011">
    <property type="entry name" value="MALE STERILITY PROTEIN 2-RELATED"/>
    <property type="match status" value="1"/>
</dbReference>
<dbReference type="Pfam" id="PF07993">
    <property type="entry name" value="NAD_binding_4"/>
    <property type="match status" value="1"/>
</dbReference>
<dbReference type="Proteomes" id="UP001432027">
    <property type="component" value="Unassembled WGS sequence"/>
</dbReference>
<comment type="similarity">
    <text evidence="1 4">Belongs to the fatty acyl-CoA reductase family.</text>
</comment>
<evidence type="ECO:0000313" key="8">
    <source>
        <dbReference type="Proteomes" id="UP001432027"/>
    </source>
</evidence>
<dbReference type="InterPro" id="IPR036291">
    <property type="entry name" value="NAD(P)-bd_dom_sf"/>
</dbReference>
<evidence type="ECO:0000259" key="5">
    <source>
        <dbReference type="Pfam" id="PF03015"/>
    </source>
</evidence>
<protein>
    <recommendedName>
        <fullName evidence="4">Fatty acyl-CoA reductase</fullName>
        <ecNumber evidence="4">1.2.1.84</ecNumber>
    </recommendedName>
</protein>
<feature type="domain" description="Thioester reductase (TE)" evidence="6">
    <location>
        <begin position="13"/>
        <end position="285"/>
    </location>
</feature>
<feature type="domain" description="Fatty acyl-CoA reductase C-terminal" evidence="5">
    <location>
        <begin position="363"/>
        <end position="447"/>
    </location>
</feature>
<dbReference type="InterPro" id="IPR013120">
    <property type="entry name" value="FAR_NAD-bd"/>
</dbReference>
<dbReference type="AlphaFoldDB" id="A0AAV5UI67"/>
<dbReference type="InterPro" id="IPR033640">
    <property type="entry name" value="FAR_C"/>
</dbReference>
<dbReference type="CDD" id="cd05236">
    <property type="entry name" value="FAR-N_SDR_e"/>
    <property type="match status" value="1"/>
</dbReference>
<accession>A0AAV5UI67</accession>
<sequence>NMNDLYNDRTLFVTGASGFLGKVMIEKMLHSLPGIKRIYILIRPSRGKSGAERWMELEKLELFNRIRRDCPERLSKVVAVEGDISLPDLGISSDDLKSVLEETSMVFHCAATVRFNEPLKTAVELNMRGVTRVISLCHRMPKLECMLHCSTCYVNADKQGIKVEEKLYPAPCDPHKLIEAEDWMSESIFESIGKGAAKSYGNTYCFTKALSEHLVMEDTGSIPTIIFRPSIIGGIWKDGIPGWADTFQGISAMLTALGTGAITRIPVDMSAHLDAIPVDIVSSAMIVCAGYRLQMSGSSIPIVHCNSSSVNPMIFENLRPSVMECAFKYPYEKVMSTPVFSPLGSDTLERSMHQMREKYVGPALDKIGSLVGKKPFWSRTYARIGETYMALKKFMAAYTFETENLMLLLDMMTDEDRETFNFDVRMINWNDYVFDLQLGIKVFLMKDDIVDPNKVKQARQNLRLLQLKDFISTFLLCYVCSVLFTGTTTAWQFFLPLTLIMHCYCSVFTYKPCGVPSIHEYKKRIEDAMGEPLK</sequence>
<keyword evidence="2 4" id="KW-0444">Lipid biosynthesis</keyword>
<dbReference type="Gene3D" id="3.40.50.720">
    <property type="entry name" value="NAD(P)-binding Rossmann-like Domain"/>
    <property type="match status" value="1"/>
</dbReference>
<dbReference type="FunFam" id="3.40.50.720:FF:000751">
    <property type="entry name" value="Fatty acyl-CoA reductase"/>
    <property type="match status" value="1"/>
</dbReference>
<evidence type="ECO:0000256" key="4">
    <source>
        <dbReference type="RuleBase" id="RU363097"/>
    </source>
</evidence>
<dbReference type="GO" id="GO:0080019">
    <property type="term" value="F:alcohol-forming very long-chain fatty acyl-CoA reductase activity"/>
    <property type="evidence" value="ECO:0007669"/>
    <property type="project" value="InterPro"/>
</dbReference>
<keyword evidence="4" id="KW-0521">NADP</keyword>
<dbReference type="GO" id="GO:0102965">
    <property type="term" value="F:alcohol-forming long-chain fatty acyl-CoA reductase activity"/>
    <property type="evidence" value="ECO:0007669"/>
    <property type="project" value="UniProtKB-EC"/>
</dbReference>
<feature type="non-terminal residue" evidence="7">
    <location>
        <position position="534"/>
    </location>
</feature>
<evidence type="ECO:0000313" key="7">
    <source>
        <dbReference type="EMBL" id="GMT06393.1"/>
    </source>
</evidence>
<dbReference type="SUPFAM" id="SSF51735">
    <property type="entry name" value="NAD(P)-binding Rossmann-fold domains"/>
    <property type="match status" value="1"/>
</dbReference>
<dbReference type="Pfam" id="PF03015">
    <property type="entry name" value="Sterile"/>
    <property type="match status" value="1"/>
</dbReference>
<reference evidence="7" key="1">
    <citation type="submission" date="2023-10" db="EMBL/GenBank/DDBJ databases">
        <title>Genome assembly of Pristionchus species.</title>
        <authorList>
            <person name="Yoshida K."/>
            <person name="Sommer R.J."/>
        </authorList>
    </citation>
    <scope>NUCLEOTIDE SEQUENCE</scope>
    <source>
        <strain evidence="7">RS0144</strain>
    </source>
</reference>
<comment type="function">
    <text evidence="4">Catalyzes the reduction of fatty acyl-CoA to fatty alcohols.</text>
</comment>
<organism evidence="7 8">
    <name type="scientific">Pristionchus entomophagus</name>
    <dbReference type="NCBI Taxonomy" id="358040"/>
    <lineage>
        <taxon>Eukaryota</taxon>
        <taxon>Metazoa</taxon>
        <taxon>Ecdysozoa</taxon>
        <taxon>Nematoda</taxon>
        <taxon>Chromadorea</taxon>
        <taxon>Rhabditida</taxon>
        <taxon>Rhabditina</taxon>
        <taxon>Diplogasteromorpha</taxon>
        <taxon>Diplogasteroidea</taxon>
        <taxon>Neodiplogasteridae</taxon>
        <taxon>Pristionchus</taxon>
    </lineage>
</organism>
<dbReference type="EC" id="1.2.1.84" evidence="4"/>
<dbReference type="GO" id="GO:0035336">
    <property type="term" value="P:long-chain fatty-acyl-CoA metabolic process"/>
    <property type="evidence" value="ECO:0007669"/>
    <property type="project" value="TreeGrafter"/>
</dbReference>
<dbReference type="EMBL" id="BTSX01000006">
    <property type="protein sequence ID" value="GMT06393.1"/>
    <property type="molecule type" value="Genomic_DNA"/>
</dbReference>
<comment type="catalytic activity">
    <reaction evidence="4">
        <text>a long-chain fatty acyl-CoA + 2 NADPH + 2 H(+) = a long-chain primary fatty alcohol + 2 NADP(+) + CoA</text>
        <dbReference type="Rhea" id="RHEA:52716"/>
        <dbReference type="ChEBI" id="CHEBI:15378"/>
        <dbReference type="ChEBI" id="CHEBI:57287"/>
        <dbReference type="ChEBI" id="CHEBI:57783"/>
        <dbReference type="ChEBI" id="CHEBI:58349"/>
        <dbReference type="ChEBI" id="CHEBI:77396"/>
        <dbReference type="ChEBI" id="CHEBI:83139"/>
        <dbReference type="EC" id="1.2.1.84"/>
    </reaction>
</comment>
<dbReference type="InterPro" id="IPR026055">
    <property type="entry name" value="FAR"/>
</dbReference>
<evidence type="ECO:0000256" key="3">
    <source>
        <dbReference type="ARBA" id="ARBA00023098"/>
    </source>
</evidence>
<keyword evidence="3 4" id="KW-0443">Lipid metabolism</keyword>
<keyword evidence="8" id="KW-1185">Reference proteome</keyword>
<evidence type="ECO:0000256" key="1">
    <source>
        <dbReference type="ARBA" id="ARBA00005928"/>
    </source>
</evidence>
<dbReference type="CDD" id="cd09071">
    <property type="entry name" value="FAR_C"/>
    <property type="match status" value="1"/>
</dbReference>
<proteinExistence type="inferred from homology"/>
<evidence type="ECO:0000256" key="2">
    <source>
        <dbReference type="ARBA" id="ARBA00022516"/>
    </source>
</evidence>
<evidence type="ECO:0000259" key="6">
    <source>
        <dbReference type="Pfam" id="PF07993"/>
    </source>
</evidence>
<feature type="non-terminal residue" evidence="7">
    <location>
        <position position="1"/>
    </location>
</feature>
<gene>
    <name evidence="7" type="ORF">PENTCL1PPCAC_28567</name>
</gene>
<comment type="caution">
    <text evidence="7">The sequence shown here is derived from an EMBL/GenBank/DDBJ whole genome shotgun (WGS) entry which is preliminary data.</text>
</comment>
<dbReference type="PANTHER" id="PTHR11011:SF45">
    <property type="entry name" value="FATTY ACYL-COA REDUCTASE CG8306-RELATED"/>
    <property type="match status" value="1"/>
</dbReference>
<keyword evidence="4" id="KW-0560">Oxidoreductase</keyword>